<gene>
    <name evidence="1" type="ORF">BHBPJHBE_00035</name>
</gene>
<reference evidence="1" key="1">
    <citation type="submission" date="2017-07" db="EMBL/GenBank/DDBJ databases">
        <title>The complete sequence of plasmid pMCR_SCKP-LL83.</title>
        <authorList>
            <person name="Liu L."/>
            <person name="Feng Y."/>
            <person name="Zong Z."/>
        </authorList>
    </citation>
    <scope>NUCLEOTIDE SEQUENCE</scope>
    <source>
        <strain evidence="1">SCKP-LL83</strain>
        <plasmid evidence="1">pMCR_SCKP-LL83</plasmid>
    </source>
</reference>
<dbReference type="RefSeq" id="WP_172691662.1">
    <property type="nucleotide sequence ID" value="NZ_MG288678.1"/>
</dbReference>
<dbReference type="EMBL" id="MF510496">
    <property type="protein sequence ID" value="ATB17708.1"/>
    <property type="molecule type" value="Genomic_DNA"/>
</dbReference>
<keyword evidence="1" id="KW-0614">Plasmid</keyword>
<dbReference type="AlphaFoldDB" id="A0A290D6Z6"/>
<evidence type="ECO:0000313" key="1">
    <source>
        <dbReference type="EMBL" id="ATB17708.1"/>
    </source>
</evidence>
<proteinExistence type="predicted"/>
<name>A0A290D6Z6_KLEPN</name>
<sequence length="87" mass="9950">MLIPFQASNDAAYSDPGSSLDLPRFSLGSVYWIYAVDKLNKPANKAGWKEVILFYAFDKKTMFITFKLIAFVQELVSNTTIFMDIRE</sequence>
<protein>
    <submittedName>
        <fullName evidence="1">Uncharacterized protein</fullName>
    </submittedName>
</protein>
<geneLocation type="plasmid" evidence="1">
    <name>pMCR_SCKP-LL83</name>
</geneLocation>
<organism evidence="1">
    <name type="scientific">Klebsiella pneumoniae</name>
    <dbReference type="NCBI Taxonomy" id="573"/>
    <lineage>
        <taxon>Bacteria</taxon>
        <taxon>Pseudomonadati</taxon>
        <taxon>Pseudomonadota</taxon>
        <taxon>Gammaproteobacteria</taxon>
        <taxon>Enterobacterales</taxon>
        <taxon>Enterobacteriaceae</taxon>
        <taxon>Klebsiella/Raoultella group</taxon>
        <taxon>Klebsiella</taxon>
        <taxon>Klebsiella pneumoniae complex</taxon>
    </lineage>
</organism>
<accession>A0A290D6Z6</accession>